<reference evidence="3" key="1">
    <citation type="journal article" date="2023" name="Genome Biol. Evol.">
        <title>First Whole Genome Sequence and Flow Cytometry Genome Size Data for the Lichen-Forming Fungus Ramalina farinacea (Ascomycota).</title>
        <authorList>
            <person name="Llewellyn T."/>
            <person name="Mian S."/>
            <person name="Hill R."/>
            <person name="Leitch I.J."/>
            <person name="Gaya E."/>
        </authorList>
    </citation>
    <scope>NUCLEOTIDE SEQUENCE</scope>
    <source>
        <strain evidence="3">LIQ254RAFAR</strain>
    </source>
</reference>
<comment type="caution">
    <text evidence="3">The sequence shown here is derived from an EMBL/GenBank/DDBJ whole genome shotgun (WGS) entry which is preliminary data.</text>
</comment>
<evidence type="ECO:0000313" key="4">
    <source>
        <dbReference type="Proteomes" id="UP001161017"/>
    </source>
</evidence>
<dbReference type="PANTHER" id="PTHR21494">
    <property type="entry name" value="ACTIVATING SIGNAL COINTEGRATOR 1 COMPLEX SUBUNIT 2 ASC-1 COMPLEX SUBUNIT P100"/>
    <property type="match status" value="1"/>
</dbReference>
<gene>
    <name evidence="3" type="ORF">OHK93_000308</name>
</gene>
<feature type="domain" description="CUE" evidence="2">
    <location>
        <begin position="168"/>
        <end position="211"/>
    </location>
</feature>
<evidence type="ECO:0000256" key="1">
    <source>
        <dbReference type="SAM" id="MobiDB-lite"/>
    </source>
</evidence>
<dbReference type="EMBL" id="JAPUFD010000001">
    <property type="protein sequence ID" value="MDI1485173.1"/>
    <property type="molecule type" value="Genomic_DNA"/>
</dbReference>
<keyword evidence="4" id="KW-1185">Reference proteome</keyword>
<sequence length="506" mass="55292">MRSVDSTADTSSLDELLKQTVAVVKACSSYARYLLTGSDWIDAISTGFDGLGSGTLRRKLVILIYACFVSLMRPGKRSLASLLDTLYDLKFASIMKAIVQSTPFLAKFETFVAMDKKDATRAQPLIEHFATMKHGADRRPKRLVKRKIAKGKSKAATKEFQSNLMHIHQMSMISQIQDLFPDLGAGFIMKLLDEYDNDTEQVTAHLLDNTLPPNLQTADRAETLPHHEPPVDDYSRDLVPGLAPHSTPPMLPKRRNVFDDDDFDRLSVDASRLHIGSKNADLTADQLLAAQPPTSQKAAILSALATFDSDDDERDDTYDVADVGGTIDNTTADSDQDVKQDQNEATLFTTYQMNNVVFQRGAETRRSLARINLRMETGMSDEAIEGWALMIQRDPKRLQRLERLHAASGGLQQRAMAGSAWKAESGTEGTGDSDALASESTGRGGLGGRGRGHIGRARAGNVAGPASDGDTQAARQRKDASKSSRANHNRRNQRAKKMARGGGMAG</sequence>
<dbReference type="InterPro" id="IPR052586">
    <property type="entry name" value="ASCC2"/>
</dbReference>
<organism evidence="3 4">
    <name type="scientific">Ramalina farinacea</name>
    <dbReference type="NCBI Taxonomy" id="258253"/>
    <lineage>
        <taxon>Eukaryota</taxon>
        <taxon>Fungi</taxon>
        <taxon>Dikarya</taxon>
        <taxon>Ascomycota</taxon>
        <taxon>Pezizomycotina</taxon>
        <taxon>Lecanoromycetes</taxon>
        <taxon>OSLEUM clade</taxon>
        <taxon>Lecanoromycetidae</taxon>
        <taxon>Lecanorales</taxon>
        <taxon>Lecanorineae</taxon>
        <taxon>Ramalinaceae</taxon>
        <taxon>Ramalina</taxon>
    </lineage>
</organism>
<accession>A0AA43QEM7</accession>
<evidence type="ECO:0000313" key="3">
    <source>
        <dbReference type="EMBL" id="MDI1485173.1"/>
    </source>
</evidence>
<feature type="region of interest" description="Disordered" evidence="1">
    <location>
        <begin position="410"/>
        <end position="506"/>
    </location>
</feature>
<dbReference type="GO" id="GO:0043130">
    <property type="term" value="F:ubiquitin binding"/>
    <property type="evidence" value="ECO:0007669"/>
    <property type="project" value="InterPro"/>
</dbReference>
<name>A0AA43QEM7_9LECA</name>
<dbReference type="InterPro" id="IPR003892">
    <property type="entry name" value="CUE"/>
</dbReference>
<dbReference type="CDD" id="cd14364">
    <property type="entry name" value="CUE_ASCC2"/>
    <property type="match status" value="1"/>
</dbReference>
<dbReference type="Gene3D" id="1.10.8.10">
    <property type="entry name" value="DNA helicase RuvA subunit, C-terminal domain"/>
    <property type="match status" value="1"/>
</dbReference>
<dbReference type="SUPFAM" id="SSF46934">
    <property type="entry name" value="UBA-like"/>
    <property type="match status" value="1"/>
</dbReference>
<proteinExistence type="predicted"/>
<dbReference type="SMART" id="SM00546">
    <property type="entry name" value="CUE"/>
    <property type="match status" value="1"/>
</dbReference>
<dbReference type="PANTHER" id="PTHR21494:SF0">
    <property type="entry name" value="ACTIVATING SIGNAL COINTEGRATOR 1 COMPLEX SUBUNIT 2"/>
    <property type="match status" value="1"/>
</dbReference>
<dbReference type="PROSITE" id="PS51140">
    <property type="entry name" value="CUE"/>
    <property type="match status" value="1"/>
</dbReference>
<evidence type="ECO:0000259" key="2">
    <source>
        <dbReference type="PROSITE" id="PS51140"/>
    </source>
</evidence>
<protein>
    <recommendedName>
        <fullName evidence="2">CUE domain-containing protein</fullName>
    </recommendedName>
</protein>
<dbReference type="Proteomes" id="UP001161017">
    <property type="component" value="Unassembled WGS sequence"/>
</dbReference>
<dbReference type="InterPro" id="IPR009060">
    <property type="entry name" value="UBA-like_sf"/>
</dbReference>
<feature type="compositionally biased region" description="Basic residues" evidence="1">
    <location>
        <begin position="485"/>
        <end position="499"/>
    </location>
</feature>
<dbReference type="Pfam" id="PF02845">
    <property type="entry name" value="CUE"/>
    <property type="match status" value="1"/>
</dbReference>
<dbReference type="AlphaFoldDB" id="A0AA43QEM7"/>
<dbReference type="InterPro" id="IPR041800">
    <property type="entry name" value="ASCC2_CUE"/>
</dbReference>